<dbReference type="EMBL" id="GBXM01102292">
    <property type="protein sequence ID" value="JAH06285.1"/>
    <property type="molecule type" value="Transcribed_RNA"/>
</dbReference>
<reference evidence="1" key="1">
    <citation type="submission" date="2014-11" db="EMBL/GenBank/DDBJ databases">
        <authorList>
            <person name="Amaro Gonzalez C."/>
        </authorList>
    </citation>
    <scope>NUCLEOTIDE SEQUENCE</scope>
</reference>
<organism evidence="1">
    <name type="scientific">Anguilla anguilla</name>
    <name type="common">European freshwater eel</name>
    <name type="synonym">Muraena anguilla</name>
    <dbReference type="NCBI Taxonomy" id="7936"/>
    <lineage>
        <taxon>Eukaryota</taxon>
        <taxon>Metazoa</taxon>
        <taxon>Chordata</taxon>
        <taxon>Craniata</taxon>
        <taxon>Vertebrata</taxon>
        <taxon>Euteleostomi</taxon>
        <taxon>Actinopterygii</taxon>
        <taxon>Neopterygii</taxon>
        <taxon>Teleostei</taxon>
        <taxon>Anguilliformes</taxon>
        <taxon>Anguillidae</taxon>
        <taxon>Anguilla</taxon>
    </lineage>
</organism>
<proteinExistence type="predicted"/>
<sequence>MSARSAVFPKSGERICSLD</sequence>
<reference evidence="1" key="2">
    <citation type="journal article" date="2015" name="Fish Shellfish Immunol.">
        <title>Early steps in the European eel (Anguilla anguilla)-Vibrio vulnificus interaction in the gills: Role of the RtxA13 toxin.</title>
        <authorList>
            <person name="Callol A."/>
            <person name="Pajuelo D."/>
            <person name="Ebbesson L."/>
            <person name="Teles M."/>
            <person name="MacKenzie S."/>
            <person name="Amaro C."/>
        </authorList>
    </citation>
    <scope>NUCLEOTIDE SEQUENCE</scope>
</reference>
<accession>A0A0E9PQE8</accession>
<evidence type="ECO:0000313" key="1">
    <source>
        <dbReference type="EMBL" id="JAH06285.1"/>
    </source>
</evidence>
<protein>
    <submittedName>
        <fullName evidence="1">Uncharacterized protein</fullName>
    </submittedName>
</protein>
<dbReference type="AlphaFoldDB" id="A0A0E9PQE8"/>
<name>A0A0E9PQE8_ANGAN</name>